<dbReference type="Pfam" id="PF06742">
    <property type="entry name" value="DUF1214"/>
    <property type="match status" value="1"/>
</dbReference>
<dbReference type="Gene3D" id="2.60.120.600">
    <property type="entry name" value="Domain of unknown function DUF1214, C-terminal domain"/>
    <property type="match status" value="1"/>
</dbReference>
<dbReference type="KEGG" id="msar:MSAR_03260"/>
<evidence type="ECO:0000313" key="2">
    <source>
        <dbReference type="EMBL" id="BBY57190.1"/>
    </source>
</evidence>
<dbReference type="RefSeq" id="WP_163694528.1">
    <property type="nucleotide sequence ID" value="NZ_AP022595.1"/>
</dbReference>
<reference evidence="2 3" key="1">
    <citation type="journal article" date="2019" name="Emerg. Microbes Infect.">
        <title>Comprehensive subspecies identification of 175 nontuberculous mycobacteria species based on 7547 genomic profiles.</title>
        <authorList>
            <person name="Matsumoto Y."/>
            <person name="Kinjo T."/>
            <person name="Motooka D."/>
            <person name="Nabeya D."/>
            <person name="Jung N."/>
            <person name="Uechi K."/>
            <person name="Horii T."/>
            <person name="Iida T."/>
            <person name="Fujita J."/>
            <person name="Nakamura S."/>
        </authorList>
    </citation>
    <scope>NUCLEOTIDE SEQUENCE [LARGE SCALE GENOMIC DNA]</scope>
    <source>
        <strain evidence="2 3">JCM 30395</strain>
    </source>
</reference>
<dbReference type="Proteomes" id="UP000466445">
    <property type="component" value="Chromosome"/>
</dbReference>
<accession>A0A7I7SL04</accession>
<dbReference type="AlphaFoldDB" id="A0A7I7SL04"/>
<dbReference type="InterPro" id="IPR010621">
    <property type="entry name" value="DUF1214"/>
</dbReference>
<protein>
    <recommendedName>
        <fullName evidence="1">DUF1214 domain-containing protein</fullName>
    </recommendedName>
</protein>
<dbReference type="InterPro" id="IPR037049">
    <property type="entry name" value="DUF1214_C_sf"/>
</dbReference>
<proteinExistence type="predicted"/>
<feature type="domain" description="DUF1214" evidence="1">
    <location>
        <begin position="21"/>
        <end position="62"/>
    </location>
</feature>
<keyword evidence="3" id="KW-1185">Reference proteome</keyword>
<dbReference type="SUPFAM" id="SSF160935">
    <property type="entry name" value="VPA0735-like"/>
    <property type="match status" value="1"/>
</dbReference>
<evidence type="ECO:0000313" key="3">
    <source>
        <dbReference type="Proteomes" id="UP000466445"/>
    </source>
</evidence>
<sequence>MTAGQLFGTKESLAGNDLYRRDGQRLSGADNYTLSFPAGQLPPVDSFWSVTVRRGAAVVLAQARSSGPNLAAAKIGESLSYWRARPGNICLQYETRDPVGFRIHA</sequence>
<evidence type="ECO:0000259" key="1">
    <source>
        <dbReference type="Pfam" id="PF06742"/>
    </source>
</evidence>
<gene>
    <name evidence="2" type="ORF">MSAR_03260</name>
</gene>
<name>A0A7I7SL04_9MYCO</name>
<organism evidence="2 3">
    <name type="scientific">Mycolicibacterium sarraceniae</name>
    <dbReference type="NCBI Taxonomy" id="1534348"/>
    <lineage>
        <taxon>Bacteria</taxon>
        <taxon>Bacillati</taxon>
        <taxon>Actinomycetota</taxon>
        <taxon>Actinomycetes</taxon>
        <taxon>Mycobacteriales</taxon>
        <taxon>Mycobacteriaceae</taxon>
        <taxon>Mycolicibacterium</taxon>
    </lineage>
</organism>
<dbReference type="EMBL" id="AP022595">
    <property type="protein sequence ID" value="BBY57190.1"/>
    <property type="molecule type" value="Genomic_DNA"/>
</dbReference>